<proteinExistence type="predicted"/>
<keyword evidence="3" id="KW-1185">Reference proteome</keyword>
<evidence type="ECO:0000259" key="1">
    <source>
        <dbReference type="Pfam" id="PF08486"/>
    </source>
</evidence>
<dbReference type="NCBIfam" id="TIGR02669">
    <property type="entry name" value="SpoIID_LytB"/>
    <property type="match status" value="1"/>
</dbReference>
<name>A0A5D0MJK4_9BACT</name>
<dbReference type="InterPro" id="IPR013486">
    <property type="entry name" value="SpoIID/LytB"/>
</dbReference>
<dbReference type="GO" id="GO:0030288">
    <property type="term" value="C:outer membrane-bounded periplasmic space"/>
    <property type="evidence" value="ECO:0007669"/>
    <property type="project" value="TreeGrafter"/>
</dbReference>
<gene>
    <name evidence="2" type="ORF">FXF47_07695</name>
</gene>
<dbReference type="PANTHER" id="PTHR30032">
    <property type="entry name" value="N-ACETYLMURAMOYL-L-ALANINE AMIDASE-RELATED"/>
    <property type="match status" value="1"/>
</dbReference>
<dbReference type="Pfam" id="PF08486">
    <property type="entry name" value="SpoIID"/>
    <property type="match status" value="1"/>
</dbReference>
<sequence length="357" mass="41182">MKKKLLILIIFILYIKLLLAYDVSALILNKTKSVNLGDKEYRVEGKIQKISTISTNNGNLYINNIPTNKNKIELKALNGYNYINNKNYRGKIIIIGDYFALKVINKLDIESYLKGVLPKEINYKWPMSTLKAQAVAARTFVYKKIQENNSDIFHLDSSYLSQVYGGLKAERKSTNKAVKETENIVLTYKNEIIYSFYHSTSGGYTASSSEVWNSNGNSLHYLKAKRDPFSINTPHDNWSFRISKKRFKKLLNLKEIKNIKLHYTRSGRVKYIKITAKTKEFKITGNNLRLKLGSKDLKSTMFELKSQNGYFVFNGKGWGHGVGLSQWGAYYMGKKGYSYKQILKFYYTNVDISRVKT</sequence>
<accession>A0A5D0MJK4</accession>
<dbReference type="EMBL" id="VSIX01000087">
    <property type="protein sequence ID" value="TYB30739.1"/>
    <property type="molecule type" value="Genomic_DNA"/>
</dbReference>
<protein>
    <submittedName>
        <fullName evidence="2">SpoIID/LytB domain-containing protein</fullName>
    </submittedName>
</protein>
<dbReference type="Proteomes" id="UP000324143">
    <property type="component" value="Unassembled WGS sequence"/>
</dbReference>
<comment type="caution">
    <text evidence="2">The sequence shown here is derived from an EMBL/GenBank/DDBJ whole genome shotgun (WGS) entry which is preliminary data.</text>
</comment>
<dbReference type="AlphaFoldDB" id="A0A5D0MJK4"/>
<evidence type="ECO:0000313" key="2">
    <source>
        <dbReference type="EMBL" id="TYB30739.1"/>
    </source>
</evidence>
<dbReference type="InterPro" id="IPR051922">
    <property type="entry name" value="Bact_Sporulation_Assoc"/>
</dbReference>
<evidence type="ECO:0000313" key="3">
    <source>
        <dbReference type="Proteomes" id="UP000324143"/>
    </source>
</evidence>
<dbReference type="InterPro" id="IPR013693">
    <property type="entry name" value="SpoIID/LytB_N"/>
</dbReference>
<dbReference type="GO" id="GO:0030435">
    <property type="term" value="P:sporulation resulting in formation of a cellular spore"/>
    <property type="evidence" value="ECO:0007669"/>
    <property type="project" value="InterPro"/>
</dbReference>
<feature type="domain" description="Sporulation stage II protein D amidase enhancer LytB N-terminal" evidence="1">
    <location>
        <begin position="101"/>
        <end position="188"/>
    </location>
</feature>
<reference evidence="2" key="1">
    <citation type="submission" date="2019-08" db="EMBL/GenBank/DDBJ databases">
        <title>Genomic characterization of a novel candidate phylum (ARYD3) from a high temperature, high salinity tertiary oil reservoir in north central Oklahoma, USA.</title>
        <authorList>
            <person name="Youssef N.H."/>
            <person name="Yadav A."/>
            <person name="Elshahed M.S."/>
        </authorList>
    </citation>
    <scope>NUCLEOTIDE SEQUENCE [LARGE SCALE GENOMIC DNA]</scope>
    <source>
        <strain evidence="2">ARYD3</strain>
    </source>
</reference>
<dbReference type="PANTHER" id="PTHR30032:SF4">
    <property type="entry name" value="AMIDASE ENHANCER"/>
    <property type="match status" value="1"/>
</dbReference>
<organism evidence="2 3">
    <name type="scientific">Candidatus Mcinerneyibacterium aminivorans</name>
    <dbReference type="NCBI Taxonomy" id="2703815"/>
    <lineage>
        <taxon>Bacteria</taxon>
        <taxon>Candidatus Macinerneyibacteriota</taxon>
        <taxon>Candidatus Mcinerneyibacteria</taxon>
        <taxon>Candidatus Mcinerneyibacteriales</taxon>
        <taxon>Candidatus Mcinerneyibacteriaceae</taxon>
        <taxon>Candidatus Mcinerneyibacterium</taxon>
    </lineage>
</organism>